<sequence length="175" mass="19337">MHPDQVAARARRRDLEELLDRPLYLGPEQAAVSLGVRRTDFDQMRRLGWLRPARTVTIRHSSSQGGTTTINLYAGLDVALLPLVRHDVDWAAPRAVGKGRRSPLAALTSEKSEHVVPLQHVVRTAVVGRTATRWRRLPGFPAPADGTEAAPRFRVAEVVPWLLAHRKLALSNAAS</sequence>
<organism evidence="1 2">
    <name type="scientific">Streptomyces finlayi</name>
    <dbReference type="NCBI Taxonomy" id="67296"/>
    <lineage>
        <taxon>Bacteria</taxon>
        <taxon>Bacillati</taxon>
        <taxon>Actinomycetota</taxon>
        <taxon>Actinomycetes</taxon>
        <taxon>Kitasatosporales</taxon>
        <taxon>Streptomycetaceae</taxon>
        <taxon>Streptomyces</taxon>
    </lineage>
</organism>
<dbReference type="Proteomes" id="UP000638353">
    <property type="component" value="Unassembled WGS sequence"/>
</dbReference>
<reference evidence="1" key="2">
    <citation type="submission" date="2020-09" db="EMBL/GenBank/DDBJ databases">
        <authorList>
            <person name="Sun Q."/>
            <person name="Ohkuma M."/>
        </authorList>
    </citation>
    <scope>NUCLEOTIDE SEQUENCE</scope>
    <source>
        <strain evidence="1">JCM 4637</strain>
    </source>
</reference>
<protein>
    <submittedName>
        <fullName evidence="1">Uncharacterized protein</fullName>
    </submittedName>
</protein>
<reference evidence="1" key="1">
    <citation type="journal article" date="2014" name="Int. J. Syst. Evol. Microbiol.">
        <title>Complete genome sequence of Corynebacterium casei LMG S-19264T (=DSM 44701T), isolated from a smear-ripened cheese.</title>
        <authorList>
            <consortium name="US DOE Joint Genome Institute (JGI-PGF)"/>
            <person name="Walter F."/>
            <person name="Albersmeier A."/>
            <person name="Kalinowski J."/>
            <person name="Ruckert C."/>
        </authorList>
    </citation>
    <scope>NUCLEOTIDE SEQUENCE</scope>
    <source>
        <strain evidence="1">JCM 4637</strain>
    </source>
</reference>
<evidence type="ECO:0000313" key="1">
    <source>
        <dbReference type="EMBL" id="GHD19887.1"/>
    </source>
</evidence>
<dbReference type="RefSeq" id="WP_189828683.1">
    <property type="nucleotide sequence ID" value="NZ_BMVC01000037.1"/>
</dbReference>
<dbReference type="EMBL" id="BMVC01000037">
    <property type="protein sequence ID" value="GHD19887.1"/>
    <property type="molecule type" value="Genomic_DNA"/>
</dbReference>
<comment type="caution">
    <text evidence="1">The sequence shown here is derived from an EMBL/GenBank/DDBJ whole genome shotgun (WGS) entry which is preliminary data.</text>
</comment>
<name>A0A918XAG5_9ACTN</name>
<proteinExistence type="predicted"/>
<evidence type="ECO:0000313" key="2">
    <source>
        <dbReference type="Proteomes" id="UP000638353"/>
    </source>
</evidence>
<gene>
    <name evidence="1" type="ORF">GCM10010334_83870</name>
</gene>
<dbReference type="AlphaFoldDB" id="A0A918XAG5"/>
<accession>A0A918XAG5</accession>